<evidence type="ECO:0000313" key="19">
    <source>
        <dbReference type="EMBL" id="HJD38629.1"/>
    </source>
</evidence>
<comment type="similarity">
    <text evidence="14 15">In the central section; belongs to the AAA ATPase family.</text>
</comment>
<evidence type="ECO:0000256" key="11">
    <source>
        <dbReference type="ARBA" id="ARBA00022989"/>
    </source>
</evidence>
<dbReference type="EC" id="3.4.24.-" evidence="15"/>
<evidence type="ECO:0000256" key="13">
    <source>
        <dbReference type="ARBA" id="ARBA00023136"/>
    </source>
</evidence>
<dbReference type="Pfam" id="PF01434">
    <property type="entry name" value="Peptidase_M41"/>
    <property type="match status" value="1"/>
</dbReference>
<dbReference type="InterPro" id="IPR003959">
    <property type="entry name" value="ATPase_AAA_core"/>
</dbReference>
<dbReference type="PROSITE" id="PS00674">
    <property type="entry name" value="AAA"/>
    <property type="match status" value="1"/>
</dbReference>
<dbReference type="PANTHER" id="PTHR23076:SF113">
    <property type="entry name" value="ATP-DEPENDENT ZINC METALLOPROTEASE FTSH 1, CHLOROPLASTIC-RELATED"/>
    <property type="match status" value="1"/>
</dbReference>
<keyword evidence="3 15" id="KW-1003">Cell membrane</keyword>
<evidence type="ECO:0000256" key="16">
    <source>
        <dbReference type="RuleBase" id="RU003651"/>
    </source>
</evidence>
<dbReference type="FunFam" id="3.40.50.300:FF:000001">
    <property type="entry name" value="ATP-dependent zinc metalloprotease FtsH"/>
    <property type="match status" value="1"/>
</dbReference>
<dbReference type="GO" id="GO:0008270">
    <property type="term" value="F:zinc ion binding"/>
    <property type="evidence" value="ECO:0007669"/>
    <property type="project" value="UniProtKB-UniRule"/>
</dbReference>
<dbReference type="Gene3D" id="1.20.58.760">
    <property type="entry name" value="Peptidase M41"/>
    <property type="match status" value="1"/>
</dbReference>
<feature type="transmembrane region" description="Helical" evidence="15">
    <location>
        <begin position="107"/>
        <end position="126"/>
    </location>
</feature>
<dbReference type="GO" id="GO:0004176">
    <property type="term" value="F:ATP-dependent peptidase activity"/>
    <property type="evidence" value="ECO:0007669"/>
    <property type="project" value="InterPro"/>
</dbReference>
<evidence type="ECO:0000256" key="6">
    <source>
        <dbReference type="ARBA" id="ARBA00022723"/>
    </source>
</evidence>
<evidence type="ECO:0000256" key="3">
    <source>
        <dbReference type="ARBA" id="ARBA00022475"/>
    </source>
</evidence>
<comment type="cofactor">
    <cofactor evidence="15">
        <name>Zn(2+)</name>
        <dbReference type="ChEBI" id="CHEBI:29105"/>
    </cofactor>
    <text evidence="15">Binds 1 zinc ion per subunit.</text>
</comment>
<keyword evidence="9 15" id="KW-0862">Zinc</keyword>
<evidence type="ECO:0000259" key="18">
    <source>
        <dbReference type="SMART" id="SM00382"/>
    </source>
</evidence>
<evidence type="ECO:0000256" key="12">
    <source>
        <dbReference type="ARBA" id="ARBA00023049"/>
    </source>
</evidence>
<keyword evidence="12 15" id="KW-0482">Metalloprotease</keyword>
<dbReference type="GO" id="GO:0006508">
    <property type="term" value="P:proteolysis"/>
    <property type="evidence" value="ECO:0007669"/>
    <property type="project" value="UniProtKB-KW"/>
</dbReference>
<protein>
    <recommendedName>
        <fullName evidence="15">ATP-dependent zinc metalloprotease FtsH</fullName>
        <ecNumber evidence="15">3.4.24.-</ecNumber>
    </recommendedName>
</protein>
<dbReference type="InterPro" id="IPR003960">
    <property type="entry name" value="ATPase_AAA_CS"/>
</dbReference>
<evidence type="ECO:0000256" key="7">
    <source>
        <dbReference type="ARBA" id="ARBA00022741"/>
    </source>
</evidence>
<comment type="similarity">
    <text evidence="16">Belongs to the AAA ATPase family.</text>
</comment>
<keyword evidence="13 15" id="KW-0472">Membrane</keyword>
<dbReference type="CDD" id="cd19501">
    <property type="entry name" value="RecA-like_FtsH"/>
    <property type="match status" value="1"/>
</dbReference>
<dbReference type="GO" id="GO:0004222">
    <property type="term" value="F:metalloendopeptidase activity"/>
    <property type="evidence" value="ECO:0007669"/>
    <property type="project" value="InterPro"/>
</dbReference>
<dbReference type="Proteomes" id="UP000823850">
    <property type="component" value="Unassembled WGS sequence"/>
</dbReference>
<name>A0A9D2U462_9FIRM</name>
<comment type="similarity">
    <text evidence="2 15">In the C-terminal section; belongs to the peptidase M41 family.</text>
</comment>
<dbReference type="GO" id="GO:0016887">
    <property type="term" value="F:ATP hydrolysis activity"/>
    <property type="evidence" value="ECO:0007669"/>
    <property type="project" value="UniProtKB-UniRule"/>
</dbReference>
<evidence type="ECO:0000313" key="20">
    <source>
        <dbReference type="Proteomes" id="UP000823850"/>
    </source>
</evidence>
<organism evidence="19 20">
    <name type="scientific">Candidatus Blautia stercoripullorum</name>
    <dbReference type="NCBI Taxonomy" id="2838502"/>
    <lineage>
        <taxon>Bacteria</taxon>
        <taxon>Bacillati</taxon>
        <taxon>Bacillota</taxon>
        <taxon>Clostridia</taxon>
        <taxon>Lachnospirales</taxon>
        <taxon>Lachnospiraceae</taxon>
        <taxon>Blautia</taxon>
    </lineage>
</organism>
<comment type="caution">
    <text evidence="19">The sequence shown here is derived from an EMBL/GenBank/DDBJ whole genome shotgun (WGS) entry which is preliminary data.</text>
</comment>
<dbReference type="Pfam" id="PF06480">
    <property type="entry name" value="FtsH_ext"/>
    <property type="match status" value="1"/>
</dbReference>
<feature type="transmembrane region" description="Helical" evidence="15">
    <location>
        <begin position="7"/>
        <end position="25"/>
    </location>
</feature>
<evidence type="ECO:0000256" key="2">
    <source>
        <dbReference type="ARBA" id="ARBA00010044"/>
    </source>
</evidence>
<keyword evidence="7 15" id="KW-0547">Nucleotide-binding</keyword>
<comment type="function">
    <text evidence="15">Acts as a processive, ATP-dependent zinc metallopeptidase for both cytoplasmic and membrane proteins. Plays a role in the quality control of integral membrane proteins.</text>
</comment>
<feature type="active site" evidence="15">
    <location>
        <position position="425"/>
    </location>
</feature>
<evidence type="ECO:0000256" key="9">
    <source>
        <dbReference type="ARBA" id="ARBA00022833"/>
    </source>
</evidence>
<evidence type="ECO:0000256" key="10">
    <source>
        <dbReference type="ARBA" id="ARBA00022840"/>
    </source>
</evidence>
<evidence type="ECO:0000256" key="5">
    <source>
        <dbReference type="ARBA" id="ARBA00022692"/>
    </source>
</evidence>
<dbReference type="InterPro" id="IPR011546">
    <property type="entry name" value="Pept_M41_FtsH_extracell"/>
</dbReference>
<evidence type="ECO:0000256" key="4">
    <source>
        <dbReference type="ARBA" id="ARBA00022670"/>
    </source>
</evidence>
<proteinExistence type="inferred from homology"/>
<comment type="subcellular location">
    <subcellularLocation>
        <location evidence="15">Cell membrane</location>
        <topology evidence="15">Multi-pass membrane protein</topology>
        <orientation evidence="15">Cytoplasmic side</orientation>
    </subcellularLocation>
    <subcellularLocation>
        <location evidence="1">Membrane</location>
    </subcellularLocation>
</comment>
<dbReference type="FunFam" id="1.10.8.60:FF:000001">
    <property type="entry name" value="ATP-dependent zinc metalloprotease FtsH"/>
    <property type="match status" value="1"/>
</dbReference>
<evidence type="ECO:0000256" key="8">
    <source>
        <dbReference type="ARBA" id="ARBA00022801"/>
    </source>
</evidence>
<dbReference type="Gene3D" id="1.10.8.60">
    <property type="match status" value="1"/>
</dbReference>
<dbReference type="HAMAP" id="MF_01458">
    <property type="entry name" value="FtsH"/>
    <property type="match status" value="1"/>
</dbReference>
<comment type="subunit">
    <text evidence="15">Homohexamer.</text>
</comment>
<feature type="binding site" evidence="15">
    <location>
        <position position="428"/>
    </location>
    <ligand>
        <name>Zn(2+)</name>
        <dbReference type="ChEBI" id="CHEBI:29105"/>
        <note>catalytic</note>
    </ligand>
</feature>
<keyword evidence="17" id="KW-0175">Coiled coil</keyword>
<dbReference type="Pfam" id="PF00004">
    <property type="entry name" value="AAA"/>
    <property type="match status" value="1"/>
</dbReference>
<dbReference type="FunFam" id="1.20.58.760:FF:000001">
    <property type="entry name" value="ATP-dependent zinc metalloprotease FtsH"/>
    <property type="match status" value="1"/>
</dbReference>
<dbReference type="SUPFAM" id="SSF52540">
    <property type="entry name" value="P-loop containing nucleoside triphosphate hydrolases"/>
    <property type="match status" value="1"/>
</dbReference>
<reference evidence="19" key="1">
    <citation type="journal article" date="2021" name="PeerJ">
        <title>Extensive microbial diversity within the chicken gut microbiome revealed by metagenomics and culture.</title>
        <authorList>
            <person name="Gilroy R."/>
            <person name="Ravi A."/>
            <person name="Getino M."/>
            <person name="Pursley I."/>
            <person name="Horton D.L."/>
            <person name="Alikhan N.F."/>
            <person name="Baker D."/>
            <person name="Gharbi K."/>
            <person name="Hall N."/>
            <person name="Watson M."/>
            <person name="Adriaenssens E.M."/>
            <person name="Foster-Nyarko E."/>
            <person name="Jarju S."/>
            <person name="Secka A."/>
            <person name="Antonio M."/>
            <person name="Oren A."/>
            <person name="Chaudhuri R.R."/>
            <person name="La Ragione R."/>
            <person name="Hildebrand F."/>
            <person name="Pallen M.J."/>
        </authorList>
    </citation>
    <scope>NUCLEOTIDE SEQUENCE</scope>
    <source>
        <strain evidence="19">ChiW19-6364</strain>
    </source>
</reference>
<evidence type="ECO:0000256" key="15">
    <source>
        <dbReference type="HAMAP-Rule" id="MF_01458"/>
    </source>
</evidence>
<dbReference type="InterPro" id="IPR005936">
    <property type="entry name" value="FtsH"/>
</dbReference>
<keyword evidence="11 15" id="KW-1133">Transmembrane helix</keyword>
<keyword evidence="5 15" id="KW-0812">Transmembrane</keyword>
<dbReference type="GO" id="GO:0005524">
    <property type="term" value="F:ATP binding"/>
    <property type="evidence" value="ECO:0007669"/>
    <property type="project" value="UniProtKB-UniRule"/>
</dbReference>
<dbReference type="Pfam" id="PF17862">
    <property type="entry name" value="AAA_lid_3"/>
    <property type="match status" value="1"/>
</dbReference>
<feature type="binding site" evidence="15">
    <location>
        <begin position="202"/>
        <end position="209"/>
    </location>
    <ligand>
        <name>ATP</name>
        <dbReference type="ChEBI" id="CHEBI:30616"/>
    </ligand>
</feature>
<reference evidence="19" key="2">
    <citation type="submission" date="2021-04" db="EMBL/GenBank/DDBJ databases">
        <authorList>
            <person name="Gilroy R."/>
        </authorList>
    </citation>
    <scope>NUCLEOTIDE SEQUENCE</scope>
    <source>
        <strain evidence="19">ChiW19-6364</strain>
    </source>
</reference>
<dbReference type="InterPro" id="IPR000642">
    <property type="entry name" value="Peptidase_M41"/>
</dbReference>
<dbReference type="PANTHER" id="PTHR23076">
    <property type="entry name" value="METALLOPROTEASE M41 FTSH"/>
    <property type="match status" value="1"/>
</dbReference>
<keyword evidence="8 15" id="KW-0378">Hydrolase</keyword>
<sequence length="602" mass="67094">MNKQARNWIPALLLLLLIVLGFWFISRQMTRDYSYTEQDFQQDIQEEKVSQVYIRPNRETPTGQVVVRMKNGDEYNFYSLDVKELQDTLEEETDITIHVADVPGDNVFMTSVLPLILTVVLVLVIMNMMNRQMSGGSNAKMMNFGKSRAKMSTEADKKVTFKDVAGLQEEKEELEEIVDFLKEPQKYVKVGARIPKGVLLVGPPGTGKTLLAKAIAGEAGVPFFSISGSDFVEMFVGVGASRVRDLFEEAKKNAPCIVFIDEIDAVARRRGTGMGGGHDEREQTLNQLLVEMDGFGVNEGIIVMAATNRVDILDPAILRPGRFDRKVGVGRPDIKGREEILRVHAAKKPLGEDVDLKEIARTTAGYTGADLENLMNEAAIITAKDGRFFINQNDIRQAFIKTGIGEEKRSKVISEKEKKITAYHEAGHAILFHLLPEMGPVHTISIIPTGMGAAGYTMPLPEQDEMFNSKKKMLENIVVDLGGRVAEELIFHDITTGASQDIKQATQMARAMVTQYGMSEKVGMIQYGSDEDEVFIGRDFGHTKNYADQTAALIDSEVKRIIDESYAKAKEILSQNEEVLHKCASLLIQKEKIGREEFEALF</sequence>
<dbReference type="InterPro" id="IPR041569">
    <property type="entry name" value="AAA_lid_3"/>
</dbReference>
<keyword evidence="6 15" id="KW-0479">Metal-binding</keyword>
<gene>
    <name evidence="15 19" type="primary">ftsH</name>
    <name evidence="19" type="ORF">H9913_01250</name>
</gene>
<dbReference type="NCBIfam" id="TIGR01241">
    <property type="entry name" value="FtsH_fam"/>
    <property type="match status" value="1"/>
</dbReference>
<feature type="coiled-coil region" evidence="17">
    <location>
        <begin position="157"/>
        <end position="184"/>
    </location>
</feature>
<dbReference type="Gene3D" id="3.40.50.300">
    <property type="entry name" value="P-loop containing nucleotide triphosphate hydrolases"/>
    <property type="match status" value="1"/>
</dbReference>
<keyword evidence="10 15" id="KW-0067">ATP-binding</keyword>
<dbReference type="InterPro" id="IPR003593">
    <property type="entry name" value="AAA+_ATPase"/>
</dbReference>
<dbReference type="SMART" id="SM00382">
    <property type="entry name" value="AAA"/>
    <property type="match status" value="1"/>
</dbReference>
<accession>A0A9D2U462</accession>
<dbReference type="SUPFAM" id="SSF140990">
    <property type="entry name" value="FtsH protease domain-like"/>
    <property type="match status" value="1"/>
</dbReference>
<feature type="binding site" evidence="15">
    <location>
        <position position="501"/>
    </location>
    <ligand>
        <name>Zn(2+)</name>
        <dbReference type="ChEBI" id="CHEBI:29105"/>
        <note>catalytic</note>
    </ligand>
</feature>
<dbReference type="AlphaFoldDB" id="A0A9D2U462"/>
<dbReference type="EMBL" id="DWUX01000020">
    <property type="protein sequence ID" value="HJD38629.1"/>
    <property type="molecule type" value="Genomic_DNA"/>
</dbReference>
<evidence type="ECO:0000256" key="14">
    <source>
        <dbReference type="ARBA" id="ARBA00061570"/>
    </source>
</evidence>
<dbReference type="GO" id="GO:0030163">
    <property type="term" value="P:protein catabolic process"/>
    <property type="evidence" value="ECO:0007669"/>
    <property type="project" value="UniProtKB-UniRule"/>
</dbReference>
<evidence type="ECO:0000256" key="1">
    <source>
        <dbReference type="ARBA" id="ARBA00004370"/>
    </source>
</evidence>
<dbReference type="InterPro" id="IPR037219">
    <property type="entry name" value="Peptidase_M41-like"/>
</dbReference>
<keyword evidence="4 15" id="KW-0645">Protease</keyword>
<dbReference type="GO" id="GO:0005886">
    <property type="term" value="C:plasma membrane"/>
    <property type="evidence" value="ECO:0007669"/>
    <property type="project" value="UniProtKB-SubCell"/>
</dbReference>
<dbReference type="InterPro" id="IPR027417">
    <property type="entry name" value="P-loop_NTPase"/>
</dbReference>
<evidence type="ECO:0000256" key="17">
    <source>
        <dbReference type="SAM" id="Coils"/>
    </source>
</evidence>
<feature type="domain" description="AAA+ ATPase" evidence="18">
    <location>
        <begin position="194"/>
        <end position="333"/>
    </location>
</feature>
<feature type="binding site" evidence="15">
    <location>
        <position position="424"/>
    </location>
    <ligand>
        <name>Zn(2+)</name>
        <dbReference type="ChEBI" id="CHEBI:29105"/>
        <note>catalytic</note>
    </ligand>
</feature>